<dbReference type="GO" id="GO:0005525">
    <property type="term" value="F:GTP binding"/>
    <property type="evidence" value="ECO:0007669"/>
    <property type="project" value="UniProtKB-KW"/>
</dbReference>
<dbReference type="Gene3D" id="3.40.50.300">
    <property type="entry name" value="P-loop containing nucleotide triphosphate hydrolases"/>
    <property type="match status" value="1"/>
</dbReference>
<name>A0A2C9JYH1_BIOGL</name>
<comment type="similarity">
    <text evidence="1">Belongs to the TRAFAC class TrmE-Era-EngA-EngB-Septin-like GTPase superfamily. AIG1/Toc34/Toc159-like paraseptin GTPase family. IAN subfamily.</text>
</comment>
<dbReference type="OrthoDB" id="8954335at2759"/>
<reference evidence="6" key="1">
    <citation type="submission" date="2020-05" db="UniProtKB">
        <authorList>
            <consortium name="EnsemblMetazoa"/>
        </authorList>
    </citation>
    <scope>IDENTIFICATION</scope>
    <source>
        <strain evidence="6">BB02</strain>
    </source>
</reference>
<accession>A0A2C9JYH1</accession>
<keyword evidence="4" id="KW-0175">Coiled coil</keyword>
<dbReference type="Pfam" id="PF04548">
    <property type="entry name" value="AIG1"/>
    <property type="match status" value="1"/>
</dbReference>
<gene>
    <name evidence="6" type="primary">106073024</name>
</gene>
<dbReference type="VEuPathDB" id="VectorBase:BGLB010064"/>
<dbReference type="EnsemblMetazoa" id="BGLB010064-RB">
    <property type="protein sequence ID" value="BGLB010064-PB"/>
    <property type="gene ID" value="BGLB010064"/>
</dbReference>
<organism evidence="6 7">
    <name type="scientific">Biomphalaria glabrata</name>
    <name type="common">Bloodfluke planorb</name>
    <name type="synonym">Freshwater snail</name>
    <dbReference type="NCBI Taxonomy" id="6526"/>
    <lineage>
        <taxon>Eukaryota</taxon>
        <taxon>Metazoa</taxon>
        <taxon>Spiralia</taxon>
        <taxon>Lophotrochozoa</taxon>
        <taxon>Mollusca</taxon>
        <taxon>Gastropoda</taxon>
        <taxon>Heterobranchia</taxon>
        <taxon>Euthyneura</taxon>
        <taxon>Panpulmonata</taxon>
        <taxon>Hygrophila</taxon>
        <taxon>Lymnaeoidea</taxon>
        <taxon>Planorbidae</taxon>
        <taxon>Biomphalaria</taxon>
    </lineage>
</organism>
<dbReference type="InterPro" id="IPR006703">
    <property type="entry name" value="G_AIG1"/>
</dbReference>
<dbReference type="InterPro" id="IPR027417">
    <property type="entry name" value="P-loop_NTPase"/>
</dbReference>
<dbReference type="PANTHER" id="PTHR10903:SF184">
    <property type="entry name" value="GTP-BINDING PROTEIN A"/>
    <property type="match status" value="1"/>
</dbReference>
<evidence type="ECO:0000256" key="3">
    <source>
        <dbReference type="ARBA" id="ARBA00023134"/>
    </source>
</evidence>
<evidence type="ECO:0000256" key="2">
    <source>
        <dbReference type="ARBA" id="ARBA00022741"/>
    </source>
</evidence>
<dbReference type="PANTHER" id="PTHR10903">
    <property type="entry name" value="GTPASE, IMAP FAMILY MEMBER-RELATED"/>
    <property type="match status" value="1"/>
</dbReference>
<feature type="domain" description="AIG1-type G" evidence="5">
    <location>
        <begin position="9"/>
        <end position="226"/>
    </location>
</feature>
<evidence type="ECO:0000256" key="4">
    <source>
        <dbReference type="SAM" id="Coils"/>
    </source>
</evidence>
<evidence type="ECO:0000259" key="5">
    <source>
        <dbReference type="PROSITE" id="PS51720"/>
    </source>
</evidence>
<dbReference type="PROSITE" id="PS51720">
    <property type="entry name" value="G_AIG1"/>
    <property type="match status" value="1"/>
</dbReference>
<keyword evidence="3" id="KW-0342">GTP-binding</keyword>
<dbReference type="InterPro" id="IPR045058">
    <property type="entry name" value="GIMA/IAN/Toc"/>
</dbReference>
<keyword evidence="2" id="KW-0547">Nucleotide-binding</keyword>
<dbReference type="AlphaFoldDB" id="A0A2C9JYH1"/>
<sequence length="419" mass="47622">MSTLSGTRKTSINVLLVGKTGHGKSATGNSILQRKAFVAKCSTTSVTTAVTTAVSEIGNTCLFVADTAGFADTEAENAGGKIATIQLVTDQIKQALVECPSGYDAILYVTRFDIRYTEEEMDSFQTIKKIIGNNNFRRHGILIFTRGDAFDKDEIKMSYRKWCDSQTGNLRKILNCFGRRIILMNNKTTDDIIKARQLNFLLSEIKKLQYTIQSKKYLMYNFNAVEQGRIQLMVLANKEAVETRVITKIAGLSQRLNSVRGTTSQRISSIYAIKNSISSEYQRVQSEDKNSGILGSELNKLAALIKTADDSYKQVLEEQREEARIRELQERMAIRKRLEQEREELEEARRRQVMMKQKLDRELAQREQRSLELNLKKHEDEQKWKDIEKVVTTGAAVASALLSIFTSEDSDKDTRKRKK</sequence>
<evidence type="ECO:0000256" key="1">
    <source>
        <dbReference type="ARBA" id="ARBA00008535"/>
    </source>
</evidence>
<protein>
    <recommendedName>
        <fullName evidence="5">AIG1-type G domain-containing protein</fullName>
    </recommendedName>
</protein>
<dbReference type="Proteomes" id="UP000076420">
    <property type="component" value="Unassembled WGS sequence"/>
</dbReference>
<feature type="coiled-coil region" evidence="4">
    <location>
        <begin position="328"/>
        <end position="381"/>
    </location>
</feature>
<dbReference type="RefSeq" id="XP_013088946.2">
    <property type="nucleotide sequence ID" value="XM_013233492.2"/>
</dbReference>
<evidence type="ECO:0000313" key="7">
    <source>
        <dbReference type="Proteomes" id="UP000076420"/>
    </source>
</evidence>
<proteinExistence type="inferred from homology"/>
<evidence type="ECO:0000313" key="6">
    <source>
        <dbReference type="EnsemblMetazoa" id="BGLB010064-PB"/>
    </source>
</evidence>
<dbReference type="SUPFAM" id="SSF52540">
    <property type="entry name" value="P-loop containing nucleoside triphosphate hydrolases"/>
    <property type="match status" value="1"/>
</dbReference>
<dbReference type="VEuPathDB" id="VectorBase:BGLAX_044922"/>